<dbReference type="SUPFAM" id="SSF56112">
    <property type="entry name" value="Protein kinase-like (PK-like)"/>
    <property type="match status" value="1"/>
</dbReference>
<dbReference type="InterPro" id="IPR011009">
    <property type="entry name" value="Kinase-like_dom_sf"/>
</dbReference>
<comment type="caution">
    <text evidence="10">The sequence shown here is derived from an EMBL/GenBank/DDBJ whole genome shotgun (WGS) entry which is preliminary data.</text>
</comment>
<dbReference type="GO" id="GO:0043235">
    <property type="term" value="C:receptor complex"/>
    <property type="evidence" value="ECO:0007669"/>
    <property type="project" value="TreeGrafter"/>
</dbReference>
<dbReference type="GO" id="GO:0004714">
    <property type="term" value="F:transmembrane receptor protein tyrosine kinase activity"/>
    <property type="evidence" value="ECO:0007669"/>
    <property type="project" value="TreeGrafter"/>
</dbReference>
<dbReference type="GO" id="GO:0007169">
    <property type="term" value="P:cell surface receptor protein tyrosine kinase signaling pathway"/>
    <property type="evidence" value="ECO:0007669"/>
    <property type="project" value="TreeGrafter"/>
</dbReference>
<evidence type="ECO:0000256" key="2">
    <source>
        <dbReference type="ARBA" id="ARBA00022692"/>
    </source>
</evidence>
<keyword evidence="5" id="KW-0547">Nucleotide-binding</keyword>
<keyword evidence="4" id="KW-0677">Repeat</keyword>
<evidence type="ECO:0000256" key="1">
    <source>
        <dbReference type="ARBA" id="ARBA00004479"/>
    </source>
</evidence>
<gene>
    <name evidence="10" type="ORF">TMI583_LOCUS49929</name>
</gene>
<evidence type="ECO:0000313" key="11">
    <source>
        <dbReference type="Proteomes" id="UP000682733"/>
    </source>
</evidence>
<dbReference type="GO" id="GO:0005524">
    <property type="term" value="F:ATP binding"/>
    <property type="evidence" value="ECO:0007669"/>
    <property type="project" value="UniProtKB-KW"/>
</dbReference>
<dbReference type="PANTHER" id="PTHR24416">
    <property type="entry name" value="TYROSINE-PROTEIN KINASE RECEPTOR"/>
    <property type="match status" value="1"/>
</dbReference>
<comment type="subcellular location">
    <subcellularLocation>
        <location evidence="1">Membrane</location>
        <topology evidence="1">Single-pass type I membrane protein</topology>
    </subcellularLocation>
</comment>
<evidence type="ECO:0000256" key="8">
    <source>
        <dbReference type="ARBA" id="ARBA00023136"/>
    </source>
</evidence>
<evidence type="ECO:0000256" key="5">
    <source>
        <dbReference type="ARBA" id="ARBA00022741"/>
    </source>
</evidence>
<keyword evidence="6" id="KW-0067">ATP-binding</keyword>
<name>A0A8S2YQS3_9BILA</name>
<organism evidence="10 11">
    <name type="scientific">Didymodactylos carnosus</name>
    <dbReference type="NCBI Taxonomy" id="1234261"/>
    <lineage>
        <taxon>Eukaryota</taxon>
        <taxon>Metazoa</taxon>
        <taxon>Spiralia</taxon>
        <taxon>Gnathifera</taxon>
        <taxon>Rotifera</taxon>
        <taxon>Eurotatoria</taxon>
        <taxon>Bdelloidea</taxon>
        <taxon>Philodinida</taxon>
        <taxon>Philodinidae</taxon>
        <taxon>Didymodactylos</taxon>
    </lineage>
</organism>
<dbReference type="Gene3D" id="1.10.510.10">
    <property type="entry name" value="Transferase(Phosphotransferase) domain 1"/>
    <property type="match status" value="1"/>
</dbReference>
<evidence type="ECO:0000256" key="7">
    <source>
        <dbReference type="ARBA" id="ARBA00022989"/>
    </source>
</evidence>
<keyword evidence="2" id="KW-0812">Transmembrane</keyword>
<evidence type="ECO:0000313" key="10">
    <source>
        <dbReference type="EMBL" id="CAF4561352.1"/>
    </source>
</evidence>
<proteinExistence type="predicted"/>
<keyword evidence="3" id="KW-0732">Signal</keyword>
<sequence length="96" mass="11140">QPTIVVSDAEQITLNAEVAIKTLLKTANETQRLDFLKEATIMNQFSYNHIIKLLGVYLDVEPKFLILQYMNEGDLQNYLRRSRPNVVSSYKEYLCL</sequence>
<dbReference type="GO" id="GO:0005886">
    <property type="term" value="C:plasma membrane"/>
    <property type="evidence" value="ECO:0007669"/>
    <property type="project" value="TreeGrafter"/>
</dbReference>
<evidence type="ECO:0000256" key="4">
    <source>
        <dbReference type="ARBA" id="ARBA00022737"/>
    </source>
</evidence>
<accession>A0A8S2YQS3</accession>
<dbReference type="AlphaFoldDB" id="A0A8S2YQS3"/>
<evidence type="ECO:0000256" key="3">
    <source>
        <dbReference type="ARBA" id="ARBA00022729"/>
    </source>
</evidence>
<dbReference type="Pfam" id="PF07714">
    <property type="entry name" value="PK_Tyr_Ser-Thr"/>
    <property type="match status" value="1"/>
</dbReference>
<protein>
    <recommendedName>
        <fullName evidence="9">Protein kinase domain-containing protein</fullName>
    </recommendedName>
</protein>
<dbReference type="PROSITE" id="PS50011">
    <property type="entry name" value="PROTEIN_KINASE_DOM"/>
    <property type="match status" value="1"/>
</dbReference>
<keyword evidence="8" id="KW-0472">Membrane</keyword>
<dbReference type="EMBL" id="CAJOBA010113835">
    <property type="protein sequence ID" value="CAF4561352.1"/>
    <property type="molecule type" value="Genomic_DNA"/>
</dbReference>
<keyword evidence="7" id="KW-1133">Transmembrane helix</keyword>
<evidence type="ECO:0000259" key="9">
    <source>
        <dbReference type="PROSITE" id="PS50011"/>
    </source>
</evidence>
<dbReference type="PANTHER" id="PTHR24416:SF525">
    <property type="entry name" value="INSULIN-LIKE RECEPTOR"/>
    <property type="match status" value="1"/>
</dbReference>
<feature type="non-terminal residue" evidence="10">
    <location>
        <position position="1"/>
    </location>
</feature>
<dbReference type="InterPro" id="IPR050122">
    <property type="entry name" value="RTK"/>
</dbReference>
<dbReference type="InterPro" id="IPR000719">
    <property type="entry name" value="Prot_kinase_dom"/>
</dbReference>
<feature type="domain" description="Protein kinase" evidence="9">
    <location>
        <begin position="1"/>
        <end position="96"/>
    </location>
</feature>
<reference evidence="10" key="1">
    <citation type="submission" date="2021-02" db="EMBL/GenBank/DDBJ databases">
        <authorList>
            <person name="Nowell W R."/>
        </authorList>
    </citation>
    <scope>NUCLEOTIDE SEQUENCE</scope>
</reference>
<dbReference type="InterPro" id="IPR001245">
    <property type="entry name" value="Ser-Thr/Tyr_kinase_cat_dom"/>
</dbReference>
<evidence type="ECO:0000256" key="6">
    <source>
        <dbReference type="ARBA" id="ARBA00022840"/>
    </source>
</evidence>
<dbReference type="Proteomes" id="UP000682733">
    <property type="component" value="Unassembled WGS sequence"/>
</dbReference>